<keyword evidence="3" id="KW-1185">Reference proteome</keyword>
<feature type="compositionally biased region" description="Basic residues" evidence="1">
    <location>
        <begin position="49"/>
        <end position="61"/>
    </location>
</feature>
<evidence type="ECO:0000256" key="1">
    <source>
        <dbReference type="SAM" id="MobiDB-lite"/>
    </source>
</evidence>
<gene>
    <name evidence="2" type="ORF">BSAL_42580</name>
</gene>
<dbReference type="Proteomes" id="UP000051952">
    <property type="component" value="Unassembled WGS sequence"/>
</dbReference>
<sequence>MKVLAKQKQRRQRARRVKIAETARIIEAGIAAAKSLPLPPPQRMVTQTKNRRKHKTKKCAKKPTLPQCTATAVVPPP</sequence>
<reference evidence="3" key="1">
    <citation type="submission" date="2015-09" db="EMBL/GenBank/DDBJ databases">
        <authorList>
            <consortium name="Pathogen Informatics"/>
        </authorList>
    </citation>
    <scope>NUCLEOTIDE SEQUENCE [LARGE SCALE GENOMIC DNA]</scope>
    <source>
        <strain evidence="3">Lake Konstanz</strain>
    </source>
</reference>
<organism evidence="2 3">
    <name type="scientific">Bodo saltans</name>
    <name type="common">Flagellated protozoan</name>
    <dbReference type="NCBI Taxonomy" id="75058"/>
    <lineage>
        <taxon>Eukaryota</taxon>
        <taxon>Discoba</taxon>
        <taxon>Euglenozoa</taxon>
        <taxon>Kinetoplastea</taxon>
        <taxon>Metakinetoplastina</taxon>
        <taxon>Eubodonida</taxon>
        <taxon>Bodonidae</taxon>
        <taxon>Bodo</taxon>
    </lineage>
</organism>
<dbReference type="EMBL" id="CYKH01002150">
    <property type="protein sequence ID" value="CUG93378.1"/>
    <property type="molecule type" value="Genomic_DNA"/>
</dbReference>
<evidence type="ECO:0000313" key="3">
    <source>
        <dbReference type="Proteomes" id="UP000051952"/>
    </source>
</evidence>
<proteinExistence type="predicted"/>
<accession>A0A0S4JPA6</accession>
<dbReference type="VEuPathDB" id="TriTrypDB:BSAL_42580"/>
<protein>
    <submittedName>
        <fullName evidence="2">Uncharacterized protein</fullName>
    </submittedName>
</protein>
<feature type="region of interest" description="Disordered" evidence="1">
    <location>
        <begin position="37"/>
        <end position="62"/>
    </location>
</feature>
<name>A0A0S4JPA6_BODSA</name>
<dbReference type="AlphaFoldDB" id="A0A0S4JPA6"/>
<evidence type="ECO:0000313" key="2">
    <source>
        <dbReference type="EMBL" id="CUG93378.1"/>
    </source>
</evidence>